<dbReference type="EMBL" id="VKQN01000001">
    <property type="protein sequence ID" value="MDR4174804.1"/>
    <property type="molecule type" value="Genomic_DNA"/>
</dbReference>
<evidence type="ECO:0000313" key="3">
    <source>
        <dbReference type="EMBL" id="QKH22681.1"/>
    </source>
</evidence>
<organism evidence="3 5">
    <name type="scientific">Bacillus thuringiensis</name>
    <dbReference type="NCBI Taxonomy" id="1428"/>
    <lineage>
        <taxon>Bacteria</taxon>
        <taxon>Bacillati</taxon>
        <taxon>Bacillota</taxon>
        <taxon>Bacilli</taxon>
        <taxon>Bacillales</taxon>
        <taxon>Bacillaceae</taxon>
        <taxon>Bacillus</taxon>
        <taxon>Bacillus cereus group</taxon>
    </lineage>
</organism>
<dbReference type="Proteomes" id="UP000501107">
    <property type="component" value="Plasmid unnamed3"/>
</dbReference>
<dbReference type="AlphaFoldDB" id="A0A0B5NP93"/>
<evidence type="ECO:0000313" key="2">
    <source>
        <dbReference type="EMBL" id="MDR4174804.1"/>
    </source>
</evidence>
<dbReference type="RefSeq" id="WP_000358996.1">
    <property type="nucleotide sequence ID" value="NZ_CP009334.1"/>
</dbReference>
<gene>
    <name evidence="1" type="ORF">BF38_5885</name>
    <name evidence="2" type="ORF">FO599_01480</name>
    <name evidence="3" type="ORF">FOC89_01455</name>
</gene>
<geneLocation type="plasmid" evidence="1 4">
    <name>2</name>
</geneLocation>
<protein>
    <submittedName>
        <fullName evidence="3">Uncharacterized protein</fullName>
    </submittedName>
</protein>
<dbReference type="KEGG" id="btw:BF38_5885"/>
<dbReference type="Proteomes" id="UP001181533">
    <property type="component" value="Unassembled WGS sequence"/>
</dbReference>
<sequence length="401" mass="46152">MDKKTLQETLQNYGRALADHMLPLTFIVGEEMEFGRQDLLNNSEPGNMLRDILTENAKTAFGMQDSSQVTDLLIVYYLMLNTSILVEHTTHTHKGGTYQPDVDRGVFTLDREEIEYMYNTHGVETPEKVYKDLQRVSESIAEHYTTNKIKGLKLDFRKAKVVNPRSLMSFDDGIHVIPVDVIVGYLQGLREHAKTGILKITYKRVNQVDRTQYVTLNKEAINDVYKEDLMFADTFYEVSNPKSYQYHGQPCHAETHSGFWKVGDLGISRFEFQASRQVSLARITEVKLATRSEYEGLKKYVNVDLEGVEEAFGHYVCQLDEEQTKEVKNHLNAPETVDVLHYVNGQIAIFTTTYRKRLHDYMVMNQEHFTGYTGIKTDIYGQSKEFSGKDVAFGQTEHMDF</sequence>
<dbReference type="EMBL" id="CP053979">
    <property type="protein sequence ID" value="QKH22681.1"/>
    <property type="molecule type" value="Genomic_DNA"/>
</dbReference>
<geneLocation type="plasmid" evidence="3 5">
    <name>unnamed3</name>
</geneLocation>
<evidence type="ECO:0000313" key="4">
    <source>
        <dbReference type="Proteomes" id="UP000031876"/>
    </source>
</evidence>
<accession>A0A0B5NP93</accession>
<name>A0A0B5NP93_BACTU</name>
<reference evidence="1 4" key="1">
    <citation type="journal article" date="2015" name="Genome Announc.">
        <title>Complete genome sequences for 35 biothreat assay-relevant bacillus species.</title>
        <authorList>
            <person name="Johnson S.L."/>
            <person name="Daligault H.E."/>
            <person name="Davenport K.W."/>
            <person name="Jaissle J."/>
            <person name="Frey K.G."/>
            <person name="Ladner J.T."/>
            <person name="Broomall S.M."/>
            <person name="Bishop-Lilly K.A."/>
            <person name="Bruce D.C."/>
            <person name="Gibbons H.S."/>
            <person name="Coyne S.R."/>
            <person name="Lo C.C."/>
            <person name="Meincke L."/>
            <person name="Munk A.C."/>
            <person name="Koroleva G.I."/>
            <person name="Rosenzweig C.N."/>
            <person name="Palacios G.F."/>
            <person name="Redden C.L."/>
            <person name="Minogue T.D."/>
            <person name="Chain P.S."/>
        </authorList>
    </citation>
    <scope>NUCLEOTIDE SEQUENCE [LARGE SCALE GENOMIC DNA]</scope>
    <source>
        <strain evidence="1 4">HD1011</strain>
        <plasmid evidence="1 4">2</plasmid>
    </source>
</reference>
<dbReference type="Proteomes" id="UP000031876">
    <property type="component" value="Plasmid 2"/>
</dbReference>
<evidence type="ECO:0000313" key="5">
    <source>
        <dbReference type="Proteomes" id="UP000501107"/>
    </source>
</evidence>
<reference evidence="3 5" key="3">
    <citation type="submission" date="2020-05" db="EMBL/GenBank/DDBJ databases">
        <title>FDA dAtabase for Regulatory Grade micrObial Sequences (FDA-ARGOS): Supporting development and validation of Infectious Disease Dx tests.</title>
        <authorList>
            <person name="Nelson B."/>
            <person name="Plummer A."/>
            <person name="Tallon L."/>
            <person name="Sadzewicz L."/>
            <person name="Zhao X."/>
            <person name="Vavikolanu K."/>
            <person name="Mehta A."/>
            <person name="Aluvathingal J."/>
            <person name="Nadendla S."/>
            <person name="Myers T."/>
            <person name="Yan Y."/>
            <person name="Sichtig H."/>
        </authorList>
    </citation>
    <scope>NUCLEOTIDE SEQUENCE [LARGE SCALE GENOMIC DNA]</scope>
    <source>
        <strain evidence="3 5">FDAARGOS_795</strain>
        <plasmid evidence="3 5">unnamed3</plasmid>
    </source>
</reference>
<evidence type="ECO:0000313" key="1">
    <source>
        <dbReference type="EMBL" id="AJG73958.1"/>
    </source>
</evidence>
<reference evidence="2" key="2">
    <citation type="submission" date="2019-07" db="EMBL/GenBank/DDBJ databases">
        <title>Phylogenomic Reclassification of ATCC Bacillus Strains and Various Taxa within the Genus Bacillus.</title>
        <authorList>
            <person name="Riojas M.A."/>
            <person name="Frank A.M."/>
            <person name="Fenn S.L."/>
            <person name="King S.P."/>
            <person name="Brower S.M."/>
            <person name="Hazbon M.H."/>
        </authorList>
    </citation>
    <scope>NUCLEOTIDE SEQUENCE</scope>
    <source>
        <strain evidence="2">ATCC 35646</strain>
    </source>
</reference>
<dbReference type="EMBL" id="CP009334">
    <property type="protein sequence ID" value="AJG73958.1"/>
    <property type="molecule type" value="Genomic_DNA"/>
</dbReference>
<proteinExistence type="predicted"/>
<keyword evidence="3" id="KW-0614">Plasmid</keyword>